<dbReference type="GO" id="GO:0031985">
    <property type="term" value="C:Golgi cisterna"/>
    <property type="evidence" value="ECO:0007669"/>
    <property type="project" value="TreeGrafter"/>
</dbReference>
<evidence type="ECO:0008006" key="14">
    <source>
        <dbReference type="Google" id="ProtNLM"/>
    </source>
</evidence>
<feature type="compositionally biased region" description="Low complexity" evidence="8">
    <location>
        <begin position="53"/>
        <end position="64"/>
    </location>
</feature>
<sequence>MSWLLKQAEDILNRVDQQANATINQHGVRSQQSNDNPVMDSSTVNLPNKSTREGNSSTRSTTGTRRPKKNDDVDLIDYLNSSTPVNKSIRKTTSNNLLSESARTASTPNLIADEASESAELTSSKSATVTPRSTTPAVSFHNDDDDNEDLVLNVPSVKDASSDDNNSANFEINSHPSSNLKDEVIASLQSEIQTLMRDKGKYEHDLEIYKRQQVQYQHQIAESDALLRDLRSRETDSHEALAAKDSQIALLRVRLNESDEKVKTKTLQCEQLQNQCARILQDHTDASGIQSQAFDSLQSRITHFEQELQQRTNENERLIEEKQLFEKRSSDERQQLLEQIKSLEKRLNDERLQILEQQQQTKHAKNLTHQIEQDMNEYKAKAQRILQTKDKLINKLKEIIQHKNSVPTSGDQQDMDTLNTSDDSSLLNVNLVGSSPGSSSATSSNWAFAQYEEIKAENELFKQELQSRELIIHTLRSELQDAELLMHQADEQLHEQTNHLNDQLKEERSRLTLAEQDYRRLKQELAYTHDELHKQKQTHSTQLNERERELERLRLQLTAKTINHVNDDELEKRLQTLTESLIHKQTIIETLQTDKSSLTMQLERLEKRLDDYEKISSTTPNSIHAHQQSSKRHLNTTASIAIDMDNTGMYDNEHDESLRYRIPLLRETPYDPDIAKKVKRAANELDKLGIRLGIFLKRYPAVRLGVIFYAILLHLWTLIVLFTYTPEVHGNTHPHDMPHKP</sequence>
<feature type="region of interest" description="Disordered" evidence="8">
    <location>
        <begin position="24"/>
        <end position="75"/>
    </location>
</feature>
<evidence type="ECO:0000313" key="13">
    <source>
        <dbReference type="Proteomes" id="UP000663852"/>
    </source>
</evidence>
<feature type="region of interest" description="Disordered" evidence="8">
    <location>
        <begin position="116"/>
        <end position="149"/>
    </location>
</feature>
<evidence type="ECO:0000256" key="5">
    <source>
        <dbReference type="ARBA" id="ARBA00023054"/>
    </source>
</evidence>
<feature type="coiled-coil region" evidence="7">
    <location>
        <begin position="185"/>
        <end position="212"/>
    </location>
</feature>
<evidence type="ECO:0000256" key="7">
    <source>
        <dbReference type="SAM" id="Coils"/>
    </source>
</evidence>
<evidence type="ECO:0000313" key="12">
    <source>
        <dbReference type="Proteomes" id="UP000663828"/>
    </source>
</evidence>
<proteinExistence type="predicted"/>
<evidence type="ECO:0000256" key="8">
    <source>
        <dbReference type="SAM" id="MobiDB-lite"/>
    </source>
</evidence>
<feature type="compositionally biased region" description="Polar residues" evidence="8">
    <location>
        <begin position="163"/>
        <end position="176"/>
    </location>
</feature>
<keyword evidence="2 9" id="KW-0812">Transmembrane</keyword>
<dbReference type="GO" id="GO:0000301">
    <property type="term" value="P:retrograde transport, vesicle recycling within Golgi"/>
    <property type="evidence" value="ECO:0007669"/>
    <property type="project" value="TreeGrafter"/>
</dbReference>
<evidence type="ECO:0000256" key="6">
    <source>
        <dbReference type="ARBA" id="ARBA00023136"/>
    </source>
</evidence>
<dbReference type="OrthoDB" id="248903at2759"/>
<evidence type="ECO:0000256" key="2">
    <source>
        <dbReference type="ARBA" id="ARBA00022692"/>
    </source>
</evidence>
<feature type="coiled-coil region" evidence="7">
    <location>
        <begin position="588"/>
        <end position="615"/>
    </location>
</feature>
<keyword evidence="3 9" id="KW-1133">Transmembrane helix</keyword>
<keyword evidence="12" id="KW-1185">Reference proteome</keyword>
<evidence type="ECO:0000256" key="3">
    <source>
        <dbReference type="ARBA" id="ARBA00022989"/>
    </source>
</evidence>
<feature type="coiled-coil region" evidence="7">
    <location>
        <begin position="472"/>
        <end position="563"/>
    </location>
</feature>
<dbReference type="AlphaFoldDB" id="A0A813SWZ9"/>
<protein>
    <recommendedName>
        <fullName evidence="14">Golgin-84</fullName>
    </recommendedName>
</protein>
<dbReference type="EMBL" id="CAJNOJ010000013">
    <property type="protein sequence ID" value="CAF0803772.1"/>
    <property type="molecule type" value="Genomic_DNA"/>
</dbReference>
<comment type="caution">
    <text evidence="10">The sequence shown here is derived from an EMBL/GenBank/DDBJ whole genome shotgun (WGS) entry which is preliminary data.</text>
</comment>
<evidence type="ECO:0000313" key="11">
    <source>
        <dbReference type="EMBL" id="CAF0821152.1"/>
    </source>
</evidence>
<dbReference type="GO" id="GO:0007030">
    <property type="term" value="P:Golgi organization"/>
    <property type="evidence" value="ECO:0007669"/>
    <property type="project" value="InterPro"/>
</dbReference>
<dbReference type="PANTHER" id="PTHR13815">
    <property type="entry name" value="GOLGIN-84"/>
    <property type="match status" value="1"/>
</dbReference>
<dbReference type="PANTHER" id="PTHR13815:SF7">
    <property type="entry name" value="GOLGIN SUBFAMILY A MEMBER 5"/>
    <property type="match status" value="1"/>
</dbReference>
<dbReference type="EMBL" id="CAJNOR010000157">
    <property type="protein sequence ID" value="CAF0821152.1"/>
    <property type="molecule type" value="Genomic_DNA"/>
</dbReference>
<feature type="coiled-coil region" evidence="7">
    <location>
        <begin position="255"/>
        <end position="395"/>
    </location>
</feature>
<comment type="subcellular location">
    <subcellularLocation>
        <location evidence="1">Golgi apparatus membrane</location>
        <topology evidence="1">Single-pass type IV membrane protein</topology>
    </subcellularLocation>
</comment>
<dbReference type="Pfam" id="PF09787">
    <property type="entry name" value="Golgin_A5"/>
    <property type="match status" value="1"/>
</dbReference>
<reference evidence="10" key="1">
    <citation type="submission" date="2021-02" db="EMBL/GenBank/DDBJ databases">
        <authorList>
            <person name="Nowell W R."/>
        </authorList>
    </citation>
    <scope>NUCLEOTIDE SEQUENCE</scope>
</reference>
<keyword evidence="6 9" id="KW-0472">Membrane</keyword>
<dbReference type="Proteomes" id="UP000663852">
    <property type="component" value="Unassembled WGS sequence"/>
</dbReference>
<evidence type="ECO:0000256" key="1">
    <source>
        <dbReference type="ARBA" id="ARBA00004409"/>
    </source>
</evidence>
<evidence type="ECO:0000313" key="10">
    <source>
        <dbReference type="EMBL" id="CAF0803772.1"/>
    </source>
</evidence>
<dbReference type="InterPro" id="IPR019177">
    <property type="entry name" value="Golgin_subfamily_A_member_5"/>
</dbReference>
<organism evidence="10 13">
    <name type="scientific">Adineta ricciae</name>
    <name type="common">Rotifer</name>
    <dbReference type="NCBI Taxonomy" id="249248"/>
    <lineage>
        <taxon>Eukaryota</taxon>
        <taxon>Metazoa</taxon>
        <taxon>Spiralia</taxon>
        <taxon>Gnathifera</taxon>
        <taxon>Rotifera</taxon>
        <taxon>Eurotatoria</taxon>
        <taxon>Bdelloidea</taxon>
        <taxon>Adinetida</taxon>
        <taxon>Adinetidae</taxon>
        <taxon>Adineta</taxon>
    </lineage>
</organism>
<dbReference type="Proteomes" id="UP000663828">
    <property type="component" value="Unassembled WGS sequence"/>
</dbReference>
<feature type="region of interest" description="Disordered" evidence="8">
    <location>
        <begin position="157"/>
        <end position="176"/>
    </location>
</feature>
<dbReference type="GO" id="GO:0000139">
    <property type="term" value="C:Golgi membrane"/>
    <property type="evidence" value="ECO:0007669"/>
    <property type="project" value="UniProtKB-SubCell"/>
</dbReference>
<evidence type="ECO:0000256" key="9">
    <source>
        <dbReference type="SAM" id="Phobius"/>
    </source>
</evidence>
<gene>
    <name evidence="10" type="ORF">EDS130_LOCUS4990</name>
    <name evidence="11" type="ORF">XAT740_LOCUS3967</name>
</gene>
<feature type="compositionally biased region" description="Polar residues" evidence="8">
    <location>
        <begin position="24"/>
        <end position="49"/>
    </location>
</feature>
<accession>A0A813SWZ9</accession>
<name>A0A813SWZ9_ADIRI</name>
<keyword evidence="4" id="KW-0333">Golgi apparatus</keyword>
<keyword evidence="5 7" id="KW-0175">Coiled coil</keyword>
<feature type="compositionally biased region" description="Polar residues" evidence="8">
    <location>
        <begin position="119"/>
        <end position="137"/>
    </location>
</feature>
<feature type="transmembrane region" description="Helical" evidence="9">
    <location>
        <begin position="701"/>
        <end position="724"/>
    </location>
</feature>
<evidence type="ECO:0000256" key="4">
    <source>
        <dbReference type="ARBA" id="ARBA00023034"/>
    </source>
</evidence>